<dbReference type="RefSeq" id="WP_185905535.1">
    <property type="nucleotide sequence ID" value="NZ_JACMSE010000007.1"/>
</dbReference>
<accession>A0A842JE97</accession>
<dbReference type="Proteomes" id="UP000587396">
    <property type="component" value="Unassembled WGS sequence"/>
</dbReference>
<dbReference type="AlphaFoldDB" id="A0A842JE97"/>
<evidence type="ECO:0000313" key="1">
    <source>
        <dbReference type="EMBL" id="MBC2889754.1"/>
    </source>
</evidence>
<sequence length="157" mass="16014">MQATNEIRNILAKGQAVSGANPLAFLDGVLSGDPLEALAGGAGTADSSAAYAKAGKLRAETEVVPLSVPFPEAVAQVKNAAARLGKDLLTLREAPTAFPFVAYFSKGILANPTVVVVEVRPEGGGAQAVLTAFTTKAGLVQGYSCSKALARFASLLR</sequence>
<proteinExistence type="predicted"/>
<comment type="caution">
    <text evidence="1">The sequence shown here is derived from an EMBL/GenBank/DDBJ whole genome shotgun (WGS) entry which is preliminary data.</text>
</comment>
<gene>
    <name evidence="1" type="ORF">H7313_10440</name>
</gene>
<evidence type="ECO:0000313" key="2">
    <source>
        <dbReference type="Proteomes" id="UP000587396"/>
    </source>
</evidence>
<dbReference type="EMBL" id="JACMSE010000007">
    <property type="protein sequence ID" value="MBC2889754.1"/>
    <property type="molecule type" value="Genomic_DNA"/>
</dbReference>
<reference evidence="1 2" key="1">
    <citation type="submission" date="2020-08" db="EMBL/GenBank/DDBJ databases">
        <authorList>
            <person name="Liu C."/>
            <person name="Sun Q."/>
        </authorList>
    </citation>
    <scope>NUCLEOTIDE SEQUENCE [LARGE SCALE GENOMIC DNA]</scope>
    <source>
        <strain evidence="1 2">N22</strain>
    </source>
</reference>
<keyword evidence="2" id="KW-1185">Reference proteome</keyword>
<name>A0A842JE97_9ACTN</name>
<organism evidence="1 2">
    <name type="scientific">Gordonibacter massiliensis</name>
    <name type="common">ex Traore et al. 2017</name>
    <dbReference type="NCBI Taxonomy" id="1841863"/>
    <lineage>
        <taxon>Bacteria</taxon>
        <taxon>Bacillati</taxon>
        <taxon>Actinomycetota</taxon>
        <taxon>Coriobacteriia</taxon>
        <taxon>Eggerthellales</taxon>
        <taxon>Eggerthellaceae</taxon>
        <taxon>Gordonibacter</taxon>
    </lineage>
</organism>
<protein>
    <submittedName>
        <fullName evidence="1">Uncharacterized protein</fullName>
    </submittedName>
</protein>